<dbReference type="Proteomes" id="UP000741863">
    <property type="component" value="Unassembled WGS sequence"/>
</dbReference>
<evidence type="ECO:0000256" key="1">
    <source>
        <dbReference type="SAM" id="MobiDB-lite"/>
    </source>
</evidence>
<gene>
    <name evidence="2" type="ORF">JOD17_001140</name>
</gene>
<dbReference type="EMBL" id="JAFBEC010000003">
    <property type="protein sequence ID" value="MBM7632047.1"/>
    <property type="molecule type" value="Genomic_DNA"/>
</dbReference>
<reference evidence="2 3" key="1">
    <citation type="submission" date="2021-01" db="EMBL/GenBank/DDBJ databases">
        <title>Genomic Encyclopedia of Type Strains, Phase IV (KMG-IV): sequencing the most valuable type-strain genomes for metagenomic binning, comparative biology and taxonomic classification.</title>
        <authorList>
            <person name="Goeker M."/>
        </authorList>
    </citation>
    <scope>NUCLEOTIDE SEQUENCE [LARGE SCALE GENOMIC DNA]</scope>
    <source>
        <strain evidence="2 3">DSM 25540</strain>
    </source>
</reference>
<dbReference type="Pfam" id="PF14151">
    <property type="entry name" value="YfhD"/>
    <property type="match status" value="1"/>
</dbReference>
<organism evidence="2 3">
    <name type="scientific">Geomicrobium sediminis</name>
    <dbReference type="NCBI Taxonomy" id="1347788"/>
    <lineage>
        <taxon>Bacteria</taxon>
        <taxon>Bacillati</taxon>
        <taxon>Bacillota</taxon>
        <taxon>Bacilli</taxon>
        <taxon>Bacillales</taxon>
        <taxon>Geomicrobium</taxon>
    </lineage>
</organism>
<accession>A0ABS2P9G3</accession>
<evidence type="ECO:0008006" key="4">
    <source>
        <dbReference type="Google" id="ProtNLM"/>
    </source>
</evidence>
<feature type="region of interest" description="Disordered" evidence="1">
    <location>
        <begin position="1"/>
        <end position="23"/>
    </location>
</feature>
<name>A0ABS2P9G3_9BACL</name>
<proteinExistence type="predicted"/>
<dbReference type="RefSeq" id="WP_204696114.1">
    <property type="nucleotide sequence ID" value="NZ_JAFBEC010000003.1"/>
</dbReference>
<evidence type="ECO:0000313" key="2">
    <source>
        <dbReference type="EMBL" id="MBM7632047.1"/>
    </source>
</evidence>
<sequence length="59" mass="6969">MTRGQTRNNKRKDKRKLSQTPAYLKEADGEYVEYSEELADLDDLVAQRRAQEVEERDSH</sequence>
<protein>
    <recommendedName>
        <fullName evidence="4">YfhD family protein</fullName>
    </recommendedName>
</protein>
<evidence type="ECO:0000313" key="3">
    <source>
        <dbReference type="Proteomes" id="UP000741863"/>
    </source>
</evidence>
<feature type="compositionally biased region" description="Basic residues" evidence="1">
    <location>
        <begin position="8"/>
        <end position="17"/>
    </location>
</feature>
<dbReference type="InterPro" id="IPR025435">
    <property type="entry name" value="YfhD-like"/>
</dbReference>
<comment type="caution">
    <text evidence="2">The sequence shown here is derived from an EMBL/GenBank/DDBJ whole genome shotgun (WGS) entry which is preliminary data.</text>
</comment>
<keyword evidence="3" id="KW-1185">Reference proteome</keyword>